<keyword evidence="3" id="KW-0520">NAD</keyword>
<feature type="domain" description="Aldehyde dehydrogenase" evidence="8">
    <location>
        <begin position="14"/>
        <end position="440"/>
    </location>
</feature>
<accession>A0A1B1YXQ7</accession>
<proteinExistence type="inferred from homology"/>
<dbReference type="FunFam" id="3.40.605.10:FF:000004">
    <property type="entry name" value="Aldehyde dehydrogenase"/>
    <property type="match status" value="1"/>
</dbReference>
<evidence type="ECO:0000256" key="1">
    <source>
        <dbReference type="ARBA" id="ARBA00009986"/>
    </source>
</evidence>
<evidence type="ECO:0000313" key="10">
    <source>
        <dbReference type="Proteomes" id="UP000092952"/>
    </source>
</evidence>
<evidence type="ECO:0000256" key="6">
    <source>
        <dbReference type="PROSITE-ProRule" id="PRU10007"/>
    </source>
</evidence>
<dbReference type="EMBL" id="CP014671">
    <property type="protein sequence ID" value="ANX05549.1"/>
    <property type="molecule type" value="Genomic_DNA"/>
</dbReference>
<evidence type="ECO:0000256" key="3">
    <source>
        <dbReference type="ARBA" id="ARBA00023027"/>
    </source>
</evidence>
<name>A0A1B1YXQ7_9GAMM</name>
<reference evidence="10" key="1">
    <citation type="submission" date="2016-03" db="EMBL/GenBank/DDBJ databases">
        <title>Complete genome sequence of Solimmundus cernigliae, representing a novel lineage of polycyclic aromatic hydrocarbon degraders within the Gammaproteobacteria.</title>
        <authorList>
            <person name="Singleton D.R."/>
            <person name="Dickey A.N."/>
            <person name="Scholl E.H."/>
            <person name="Wright F.A."/>
            <person name="Aitken M.D."/>
        </authorList>
    </citation>
    <scope>NUCLEOTIDE SEQUENCE [LARGE SCALE GENOMIC DNA]</scope>
    <source>
        <strain evidence="10">TR3.2</strain>
    </source>
</reference>
<feature type="active site" evidence="5">
    <location>
        <position position="248"/>
    </location>
</feature>
<protein>
    <recommendedName>
        <fullName evidence="4">Aldehyde dehydrogenase</fullName>
    </recommendedName>
</protein>
<dbReference type="InterPro" id="IPR015590">
    <property type="entry name" value="Aldehyde_DH_dom"/>
</dbReference>
<evidence type="ECO:0000259" key="8">
    <source>
        <dbReference type="Pfam" id="PF00171"/>
    </source>
</evidence>
<dbReference type="PANTHER" id="PTHR43570">
    <property type="entry name" value="ALDEHYDE DEHYDROGENASE"/>
    <property type="match status" value="1"/>
</dbReference>
<comment type="similarity">
    <text evidence="1 4 7">Belongs to the aldehyde dehydrogenase family.</text>
</comment>
<sequence>MQQDNPLLPQFEALRAAFLRAGPTTYEQRIDSLKRLRQAIVDHHEQILDAVNADFGHRSRHETFFADVIGLLGEIRHTRKHLKKWMRPRRAGWSPQFPLARARIHYQPRGVIGIIGPWNVPVLLTLSPLVGAIAAGNRALIKTSEFCPRTAEVVTAIVGQAFAPDEVAVVNGGAEVAGHFSALPFDHLIFTGSTQIGRIVMRAASENLTPVTLELGGKSPTIISDDYPLDIAAGRIAQGKMLNGGQACIAPDYVFVPTGRRDQLVEALAVAVQKSYPTLAGNPDLTWIVNDRHYQRLQAHIADARAKGAQVVPLNAGGAPVPAGERVLPLTVLLGVTDDMSVMQEEIFGPLLPVKTYDDLAEVISYVNSHPRPLALYHFDDNTGRTERVLEQTVSGGACVNDVLFHVAHEGLPFGGVGPSGIGRYHGFDGFVTFSHQKSVLYQSRWSVQSLIRPPYGPGLERVMRLALRWL</sequence>
<dbReference type="PROSITE" id="PS00687">
    <property type="entry name" value="ALDEHYDE_DEHYDR_GLU"/>
    <property type="match status" value="1"/>
</dbReference>
<dbReference type="Proteomes" id="UP000092952">
    <property type="component" value="Chromosome"/>
</dbReference>
<dbReference type="InterPro" id="IPR016161">
    <property type="entry name" value="Ald_DH/histidinol_DH"/>
</dbReference>
<dbReference type="PIRSF" id="PIRSF036492">
    <property type="entry name" value="ALDH"/>
    <property type="match status" value="1"/>
</dbReference>
<dbReference type="InterPro" id="IPR012394">
    <property type="entry name" value="Aldehyde_DH_NAD(P)"/>
</dbReference>
<dbReference type="PANTHER" id="PTHR43570:SF20">
    <property type="entry name" value="ALDEHYDE DEHYDROGENASE ALDX-RELATED"/>
    <property type="match status" value="1"/>
</dbReference>
<keyword evidence="10" id="KW-1185">Reference proteome</keyword>
<dbReference type="STRING" id="1810504.PG2T_07835"/>
<evidence type="ECO:0000256" key="5">
    <source>
        <dbReference type="PIRSR" id="PIRSR036492-1"/>
    </source>
</evidence>
<dbReference type="InterPro" id="IPR016162">
    <property type="entry name" value="Ald_DH_N"/>
</dbReference>
<dbReference type="GO" id="GO:0006081">
    <property type="term" value="P:aldehyde metabolic process"/>
    <property type="evidence" value="ECO:0007669"/>
    <property type="project" value="InterPro"/>
</dbReference>
<dbReference type="KEGG" id="gbi:PG2T_07835"/>
<dbReference type="CDD" id="cd07133">
    <property type="entry name" value="ALDH_CALDH_CalB"/>
    <property type="match status" value="1"/>
</dbReference>
<dbReference type="InterPro" id="IPR016163">
    <property type="entry name" value="Ald_DH_C"/>
</dbReference>
<dbReference type="InParanoid" id="A0A1B1YXQ7"/>
<dbReference type="Gene3D" id="3.40.605.10">
    <property type="entry name" value="Aldehyde Dehydrogenase, Chain A, domain 1"/>
    <property type="match status" value="1"/>
</dbReference>
<feature type="active site" evidence="5 6">
    <location>
        <position position="214"/>
    </location>
</feature>
<evidence type="ECO:0000256" key="2">
    <source>
        <dbReference type="ARBA" id="ARBA00023002"/>
    </source>
</evidence>
<organism evidence="9 10">
    <name type="scientific">Immundisolibacter cernigliae</name>
    <dbReference type="NCBI Taxonomy" id="1810504"/>
    <lineage>
        <taxon>Bacteria</taxon>
        <taxon>Pseudomonadati</taxon>
        <taxon>Pseudomonadota</taxon>
        <taxon>Gammaproteobacteria</taxon>
        <taxon>Immundisolibacterales</taxon>
        <taxon>Immundisolibacteraceae</taxon>
        <taxon>Immundisolibacter</taxon>
    </lineage>
</organism>
<dbReference type="GO" id="GO:0005737">
    <property type="term" value="C:cytoplasm"/>
    <property type="evidence" value="ECO:0007669"/>
    <property type="project" value="TreeGrafter"/>
</dbReference>
<dbReference type="Pfam" id="PF00171">
    <property type="entry name" value="Aldedh"/>
    <property type="match status" value="1"/>
</dbReference>
<evidence type="ECO:0000313" key="9">
    <source>
        <dbReference type="EMBL" id="ANX05549.1"/>
    </source>
</evidence>
<evidence type="ECO:0000256" key="4">
    <source>
        <dbReference type="PIRNR" id="PIRNR036492"/>
    </source>
</evidence>
<dbReference type="InterPro" id="IPR029510">
    <property type="entry name" value="Ald_DH_CS_GLU"/>
</dbReference>
<dbReference type="GO" id="GO:0004029">
    <property type="term" value="F:aldehyde dehydrogenase (NAD+) activity"/>
    <property type="evidence" value="ECO:0007669"/>
    <property type="project" value="TreeGrafter"/>
</dbReference>
<evidence type="ECO:0000256" key="7">
    <source>
        <dbReference type="RuleBase" id="RU003345"/>
    </source>
</evidence>
<dbReference type="SUPFAM" id="SSF53720">
    <property type="entry name" value="ALDH-like"/>
    <property type="match status" value="1"/>
</dbReference>
<dbReference type="Gene3D" id="3.40.309.10">
    <property type="entry name" value="Aldehyde Dehydrogenase, Chain A, domain 2"/>
    <property type="match status" value="1"/>
</dbReference>
<dbReference type="AlphaFoldDB" id="A0A1B1YXQ7"/>
<gene>
    <name evidence="9" type="ORF">PG2T_07835</name>
</gene>
<keyword evidence="2 4" id="KW-0560">Oxidoreductase</keyword>